<keyword evidence="2" id="KW-1185">Reference proteome</keyword>
<proteinExistence type="predicted"/>
<dbReference type="Proteomes" id="UP000186922">
    <property type="component" value="Unassembled WGS sequence"/>
</dbReference>
<dbReference type="EMBL" id="BDGG01000001">
    <property type="protein sequence ID" value="GAU88572.1"/>
    <property type="molecule type" value="Genomic_DNA"/>
</dbReference>
<accession>A0A1D1ULQ3</accession>
<organism evidence="1 2">
    <name type="scientific">Ramazzottius varieornatus</name>
    <name type="common">Water bear</name>
    <name type="synonym">Tardigrade</name>
    <dbReference type="NCBI Taxonomy" id="947166"/>
    <lineage>
        <taxon>Eukaryota</taxon>
        <taxon>Metazoa</taxon>
        <taxon>Ecdysozoa</taxon>
        <taxon>Tardigrada</taxon>
        <taxon>Eutardigrada</taxon>
        <taxon>Parachela</taxon>
        <taxon>Hypsibioidea</taxon>
        <taxon>Ramazzottiidae</taxon>
        <taxon>Ramazzottius</taxon>
    </lineage>
</organism>
<dbReference type="AlphaFoldDB" id="A0A1D1ULQ3"/>
<evidence type="ECO:0000313" key="2">
    <source>
        <dbReference type="Proteomes" id="UP000186922"/>
    </source>
</evidence>
<reference evidence="1 2" key="1">
    <citation type="journal article" date="2016" name="Nat. Commun.">
        <title>Extremotolerant tardigrade genome and improved radiotolerance of human cultured cells by tardigrade-unique protein.</title>
        <authorList>
            <person name="Hashimoto T."/>
            <person name="Horikawa D.D."/>
            <person name="Saito Y."/>
            <person name="Kuwahara H."/>
            <person name="Kozuka-Hata H."/>
            <person name="Shin-I T."/>
            <person name="Minakuchi Y."/>
            <person name="Ohishi K."/>
            <person name="Motoyama A."/>
            <person name="Aizu T."/>
            <person name="Enomoto A."/>
            <person name="Kondo K."/>
            <person name="Tanaka S."/>
            <person name="Hara Y."/>
            <person name="Koshikawa S."/>
            <person name="Sagara H."/>
            <person name="Miura T."/>
            <person name="Yokobori S."/>
            <person name="Miyagawa K."/>
            <person name="Suzuki Y."/>
            <person name="Kubo T."/>
            <person name="Oyama M."/>
            <person name="Kohara Y."/>
            <person name="Fujiyama A."/>
            <person name="Arakawa K."/>
            <person name="Katayama T."/>
            <person name="Toyoda A."/>
            <person name="Kunieda T."/>
        </authorList>
    </citation>
    <scope>NUCLEOTIDE SEQUENCE [LARGE SCALE GENOMIC DNA]</scope>
    <source>
        <strain evidence="1 2">YOKOZUNA-1</strain>
    </source>
</reference>
<gene>
    <name evidence="1" type="primary">RvY_01252-1</name>
    <name evidence="1" type="synonym">RvY_01252.1</name>
    <name evidence="1" type="ORF">RvY_01252</name>
</gene>
<protein>
    <submittedName>
        <fullName evidence="1">Uncharacterized protein</fullName>
    </submittedName>
</protein>
<comment type="caution">
    <text evidence="1">The sequence shown here is derived from an EMBL/GenBank/DDBJ whole genome shotgun (WGS) entry which is preliminary data.</text>
</comment>
<sequence length="79" mass="9142">MDGDPFFIFDRQADQKFSSAETRPQNCSNGIVSPLSFCHLFITFSYDLTPIRNELTPRSVIFASFQRSLKETYLVHFSK</sequence>
<name>A0A1D1ULQ3_RAMVA</name>
<evidence type="ECO:0000313" key="1">
    <source>
        <dbReference type="EMBL" id="GAU88572.1"/>
    </source>
</evidence>